<feature type="domain" description="Type II CBASS E2 protein" evidence="1">
    <location>
        <begin position="16"/>
        <end position="137"/>
    </location>
</feature>
<accession>A0A9X1H912</accession>
<proteinExistence type="predicted"/>
<evidence type="ECO:0000313" key="2">
    <source>
        <dbReference type="EMBL" id="MBZ4034730.1"/>
    </source>
</evidence>
<dbReference type="Proteomes" id="UP001139366">
    <property type="component" value="Unassembled WGS sequence"/>
</dbReference>
<reference evidence="2 3" key="1">
    <citation type="journal article" date="2023" name="Antonie Van Leeuwenhoek">
        <title>Flavobacterium potami sp. nov., a multi-metal resistance genes harbouring bacterium isolated from shallow river silt.</title>
        <authorList>
            <person name="Li S."/>
            <person name="Mao S."/>
            <person name="Mu W."/>
            <person name="Guo B."/>
            <person name="Li C."/>
            <person name="Zhu Q."/>
            <person name="Hou X."/>
            <person name="Zhao Y."/>
            <person name="Wei S."/>
            <person name="Liu H."/>
            <person name="Liu A."/>
        </authorList>
    </citation>
    <scope>NUCLEOTIDE SEQUENCE [LARGE SCALE GENOMIC DNA]</scope>
    <source>
        <strain evidence="2 3">17A</strain>
    </source>
</reference>
<dbReference type="EMBL" id="JAINUY010000002">
    <property type="protein sequence ID" value="MBZ4034730.1"/>
    <property type="molecule type" value="Genomic_DNA"/>
</dbReference>
<dbReference type="RefSeq" id="WP_223705439.1">
    <property type="nucleotide sequence ID" value="NZ_JAINUY010000002.1"/>
</dbReference>
<protein>
    <recommendedName>
        <fullName evidence="1">Type II CBASS E2 protein domain-containing protein</fullName>
    </recommendedName>
</protein>
<dbReference type="Pfam" id="PF26395">
    <property type="entry name" value="E2-CBASS"/>
    <property type="match status" value="1"/>
</dbReference>
<dbReference type="AlphaFoldDB" id="A0A9X1H912"/>
<sequence>MKKIFNFKRPKSIAAQISSLRSHFPNFNVVFSGHNSLKVNGVLCPTSRSVQYSFELDYVLKGKPIIKISNPTLVKNFKGDKIPHIYSDDSLCLYRPKYGEFTSSDLLSETIIPWAALWLYYYEVWHMTGEWLGGGEHIGAK</sequence>
<evidence type="ECO:0000313" key="3">
    <source>
        <dbReference type="Proteomes" id="UP001139366"/>
    </source>
</evidence>
<gene>
    <name evidence="2" type="ORF">K6T82_08130</name>
</gene>
<dbReference type="InterPro" id="IPR058588">
    <property type="entry name" value="E2-CBASS"/>
</dbReference>
<evidence type="ECO:0000259" key="1">
    <source>
        <dbReference type="Pfam" id="PF26395"/>
    </source>
</evidence>
<name>A0A9X1H912_9FLAO</name>
<organism evidence="2 3">
    <name type="scientific">Flavobacterium potami</name>
    <dbReference type="NCBI Taxonomy" id="2872310"/>
    <lineage>
        <taxon>Bacteria</taxon>
        <taxon>Pseudomonadati</taxon>
        <taxon>Bacteroidota</taxon>
        <taxon>Flavobacteriia</taxon>
        <taxon>Flavobacteriales</taxon>
        <taxon>Flavobacteriaceae</taxon>
        <taxon>Flavobacterium</taxon>
    </lineage>
</organism>
<comment type="caution">
    <text evidence="2">The sequence shown here is derived from an EMBL/GenBank/DDBJ whole genome shotgun (WGS) entry which is preliminary data.</text>
</comment>
<keyword evidence="3" id="KW-1185">Reference proteome</keyword>